<reference evidence="8" key="1">
    <citation type="journal article" date="2020" name="mSystems">
        <title>Genome- and Community-Level Interaction Insights into Carbon Utilization and Element Cycling Functions of Hydrothermarchaeota in Hydrothermal Sediment.</title>
        <authorList>
            <person name="Zhou Z."/>
            <person name="Liu Y."/>
            <person name="Xu W."/>
            <person name="Pan J."/>
            <person name="Luo Z.H."/>
            <person name="Li M."/>
        </authorList>
    </citation>
    <scope>NUCLEOTIDE SEQUENCE [LARGE SCALE GENOMIC DNA]</scope>
    <source>
        <strain evidence="8">SpSt-548</strain>
    </source>
</reference>
<evidence type="ECO:0000256" key="3">
    <source>
        <dbReference type="ARBA" id="ARBA00022475"/>
    </source>
</evidence>
<keyword evidence="5 7" id="KW-1133">Transmembrane helix</keyword>
<feature type="transmembrane region" description="Helical" evidence="7">
    <location>
        <begin position="343"/>
        <end position="365"/>
    </location>
</feature>
<feature type="transmembrane region" description="Helical" evidence="7">
    <location>
        <begin position="246"/>
        <end position="264"/>
    </location>
</feature>
<evidence type="ECO:0000256" key="2">
    <source>
        <dbReference type="ARBA" id="ARBA00008929"/>
    </source>
</evidence>
<evidence type="ECO:0000256" key="7">
    <source>
        <dbReference type="SAM" id="Phobius"/>
    </source>
</evidence>
<evidence type="ECO:0000313" key="8">
    <source>
        <dbReference type="EMBL" id="HGS04326.1"/>
    </source>
</evidence>
<dbReference type="InterPro" id="IPR005614">
    <property type="entry name" value="NrfD-like"/>
</dbReference>
<protein>
    <submittedName>
        <fullName evidence="8">Ni/Fe-hydrogenase cytochrome b subunit</fullName>
    </submittedName>
</protein>
<comment type="caution">
    <text evidence="8">The sequence shown here is derived from an EMBL/GenBank/DDBJ whole genome shotgun (WGS) entry which is preliminary data.</text>
</comment>
<keyword evidence="3" id="KW-1003">Cell membrane</keyword>
<dbReference type="Pfam" id="PF03916">
    <property type="entry name" value="NrfD"/>
    <property type="match status" value="1"/>
</dbReference>
<feature type="transmembrane region" description="Helical" evidence="7">
    <location>
        <begin position="313"/>
        <end position="331"/>
    </location>
</feature>
<dbReference type="GO" id="GO:0009061">
    <property type="term" value="P:anaerobic respiration"/>
    <property type="evidence" value="ECO:0007669"/>
    <property type="project" value="TreeGrafter"/>
</dbReference>
<keyword evidence="4 7" id="KW-0812">Transmembrane</keyword>
<name>A0A7V4G6X9_9BACT</name>
<feature type="transmembrane region" description="Helical" evidence="7">
    <location>
        <begin position="210"/>
        <end position="239"/>
    </location>
</feature>
<comment type="similarity">
    <text evidence="2">Belongs to the NrfD family.</text>
</comment>
<feature type="transmembrane region" description="Helical" evidence="7">
    <location>
        <begin position="284"/>
        <end position="306"/>
    </location>
</feature>
<accession>A0A7V4G6X9</accession>
<feature type="transmembrane region" description="Helical" evidence="7">
    <location>
        <begin position="20"/>
        <end position="44"/>
    </location>
</feature>
<organism evidence="8">
    <name type="scientific">Desulfobacca acetoxidans</name>
    <dbReference type="NCBI Taxonomy" id="60893"/>
    <lineage>
        <taxon>Bacteria</taxon>
        <taxon>Pseudomonadati</taxon>
        <taxon>Thermodesulfobacteriota</taxon>
        <taxon>Desulfobaccia</taxon>
        <taxon>Desulfobaccales</taxon>
        <taxon>Desulfobaccaceae</taxon>
        <taxon>Desulfobacca</taxon>
    </lineage>
</organism>
<dbReference type="AlphaFoldDB" id="A0A7V4G6X9"/>
<feature type="transmembrane region" description="Helical" evidence="7">
    <location>
        <begin position="172"/>
        <end position="198"/>
    </location>
</feature>
<dbReference type="PANTHER" id="PTHR30074">
    <property type="entry name" value="FORMATE DEHYDROGENASE, NITRATE-INDUCIBLE, CYTOCHROME B556 FDN SUBUNIT"/>
    <property type="match status" value="1"/>
</dbReference>
<proteinExistence type="inferred from homology"/>
<dbReference type="EMBL" id="DSXI01000061">
    <property type="protein sequence ID" value="HGS04326.1"/>
    <property type="molecule type" value="Genomic_DNA"/>
</dbReference>
<sequence length="384" mass="42668">MATESAKVEKWYPGEGKITLGYAILYLLTAAAIISGAIRLFFGLGATTNLSDAYPWGLWISFDVLAGVALAGGGFTMSAAIYIFNLKKFEPLLRPAKLSAFLGYLMFIIGLFFDLGQPWRIWHPMIMWNPQSVLFEVAWCVMLYTTVLFIDVLIMVLERYGQEKWIAFFRQIYVVLIVAGIILSTLHQSSLGALYLLMPEKMSELWATQAIGPLFFASAVIGGMSMVCLESILSAWAYGRKPRLDILPDLGKGLAGALLVYFAMKVTDLYARNVAVWSLDWAHLLFYSEIFLFVALPALLLTFAEIRNSAKGLLWCSSLAAFGVVLNRFNVSLTSYGGYREFSYFPSLVEIIITVGLVAGGILIFDWGMKNLPLEPKEARAGVR</sequence>
<dbReference type="GO" id="GO:0005886">
    <property type="term" value="C:plasma membrane"/>
    <property type="evidence" value="ECO:0007669"/>
    <property type="project" value="UniProtKB-SubCell"/>
</dbReference>
<comment type="subcellular location">
    <subcellularLocation>
        <location evidence="1">Cell membrane</location>
        <topology evidence="1">Multi-pass membrane protein</topology>
    </subcellularLocation>
</comment>
<evidence type="ECO:0000256" key="1">
    <source>
        <dbReference type="ARBA" id="ARBA00004651"/>
    </source>
</evidence>
<feature type="transmembrane region" description="Helical" evidence="7">
    <location>
        <begin position="133"/>
        <end position="160"/>
    </location>
</feature>
<dbReference type="InterPro" id="IPR051817">
    <property type="entry name" value="FDH_cytochrome_b556_subunit"/>
</dbReference>
<dbReference type="Gene3D" id="1.20.1630.10">
    <property type="entry name" value="Formate dehydrogenase/DMSO reductase domain"/>
    <property type="match status" value="1"/>
</dbReference>
<feature type="transmembrane region" description="Helical" evidence="7">
    <location>
        <begin position="56"/>
        <end position="84"/>
    </location>
</feature>
<evidence type="ECO:0000256" key="5">
    <source>
        <dbReference type="ARBA" id="ARBA00022989"/>
    </source>
</evidence>
<keyword evidence="6 7" id="KW-0472">Membrane</keyword>
<evidence type="ECO:0000256" key="6">
    <source>
        <dbReference type="ARBA" id="ARBA00023136"/>
    </source>
</evidence>
<gene>
    <name evidence="8" type="ORF">ENT08_01050</name>
</gene>
<feature type="transmembrane region" description="Helical" evidence="7">
    <location>
        <begin position="96"/>
        <end position="113"/>
    </location>
</feature>
<dbReference type="PANTHER" id="PTHR30074:SF4">
    <property type="entry name" value="NI_FE-HYDROGENASE 2 B-TYPE CYTOCHROME SUBUNIT-RELATED"/>
    <property type="match status" value="1"/>
</dbReference>
<evidence type="ECO:0000256" key="4">
    <source>
        <dbReference type="ARBA" id="ARBA00022692"/>
    </source>
</evidence>